<protein>
    <submittedName>
        <fullName evidence="1">(rape) hypothetical protein</fullName>
    </submittedName>
</protein>
<dbReference type="EMBL" id="HG994368">
    <property type="protein sequence ID" value="CAF1851854.1"/>
    <property type="molecule type" value="Genomic_DNA"/>
</dbReference>
<dbReference type="Proteomes" id="UP001295469">
    <property type="component" value="Chromosome C04"/>
</dbReference>
<organism evidence="1">
    <name type="scientific">Brassica napus</name>
    <name type="common">Rape</name>
    <dbReference type="NCBI Taxonomy" id="3708"/>
    <lineage>
        <taxon>Eukaryota</taxon>
        <taxon>Viridiplantae</taxon>
        <taxon>Streptophyta</taxon>
        <taxon>Embryophyta</taxon>
        <taxon>Tracheophyta</taxon>
        <taxon>Spermatophyta</taxon>
        <taxon>Magnoliopsida</taxon>
        <taxon>eudicotyledons</taxon>
        <taxon>Gunneridae</taxon>
        <taxon>Pentapetalae</taxon>
        <taxon>rosids</taxon>
        <taxon>malvids</taxon>
        <taxon>Brassicales</taxon>
        <taxon>Brassicaceae</taxon>
        <taxon>Brassiceae</taxon>
        <taxon>Brassica</taxon>
    </lineage>
</organism>
<name>A0A816JYE7_BRANA</name>
<sequence length="115" mass="12661">MSKYFRNSQVLRLVTGLLHDSPSSSISSTLQVGALLHAIHRGSSEIALISSTAWPCSSSPSGSSLAVRIKSRCCRRKRSLVGSTMVTYRPFEHHDLKHSAIHALTPKLLTVQHQR</sequence>
<evidence type="ECO:0000313" key="1">
    <source>
        <dbReference type="EMBL" id="CAF1851854.1"/>
    </source>
</evidence>
<gene>
    <name evidence="1" type="ORF">DARMORV10_C04P37090.1</name>
</gene>
<accession>A0A816JYE7</accession>
<dbReference type="AlphaFoldDB" id="A0A816JYE7"/>
<reference evidence="1" key="1">
    <citation type="submission" date="2021-01" db="EMBL/GenBank/DDBJ databases">
        <authorList>
            <consortium name="Genoscope - CEA"/>
            <person name="William W."/>
        </authorList>
    </citation>
    <scope>NUCLEOTIDE SEQUENCE</scope>
</reference>
<proteinExistence type="predicted"/>